<feature type="binding site" evidence="5">
    <location>
        <position position="120"/>
    </location>
    <ligand>
        <name>FAD</name>
        <dbReference type="ChEBI" id="CHEBI:57692"/>
    </ligand>
</feature>
<dbReference type="SUPFAM" id="SSF63380">
    <property type="entry name" value="Riboflavin synthase domain-like"/>
    <property type="match status" value="1"/>
</dbReference>
<protein>
    <submittedName>
        <fullName evidence="7">Nitrate reductase 2</fullName>
    </submittedName>
</protein>
<dbReference type="GO" id="GO:0006809">
    <property type="term" value="P:nitric oxide biosynthetic process"/>
    <property type="evidence" value="ECO:0007669"/>
    <property type="project" value="TreeGrafter"/>
</dbReference>
<gene>
    <name evidence="7" type="ORF">C2S53_017095</name>
</gene>
<dbReference type="Proteomes" id="UP001190926">
    <property type="component" value="Unassembled WGS sequence"/>
</dbReference>
<dbReference type="AlphaFoldDB" id="A0AAD4IWX5"/>
<evidence type="ECO:0000256" key="3">
    <source>
        <dbReference type="ARBA" id="ARBA00022827"/>
    </source>
</evidence>
<feature type="domain" description="Flavoprotein pyridine nucleotide cytochrome reductase-like FAD-binding" evidence="6">
    <location>
        <begin position="68"/>
        <end position="133"/>
    </location>
</feature>
<proteinExistence type="predicted"/>
<keyword evidence="3 5" id="KW-0274">FAD</keyword>
<dbReference type="GO" id="GO:0042128">
    <property type="term" value="P:nitrate assimilation"/>
    <property type="evidence" value="ECO:0007669"/>
    <property type="project" value="TreeGrafter"/>
</dbReference>
<feature type="binding site" evidence="5">
    <location>
        <position position="103"/>
    </location>
    <ligand>
        <name>FAD</name>
        <dbReference type="ChEBI" id="CHEBI:57692"/>
    </ligand>
</feature>
<dbReference type="Gene3D" id="2.40.30.10">
    <property type="entry name" value="Translation factors"/>
    <property type="match status" value="1"/>
</dbReference>
<keyword evidence="8" id="KW-1185">Reference proteome</keyword>
<evidence type="ECO:0000256" key="2">
    <source>
        <dbReference type="ARBA" id="ARBA00022630"/>
    </source>
</evidence>
<evidence type="ECO:0000256" key="1">
    <source>
        <dbReference type="ARBA" id="ARBA00001974"/>
    </source>
</evidence>
<feature type="binding site" evidence="5">
    <location>
        <position position="86"/>
    </location>
    <ligand>
        <name>FAD</name>
        <dbReference type="ChEBI" id="CHEBI:57692"/>
    </ligand>
</feature>
<reference evidence="7 8" key="1">
    <citation type="journal article" date="2021" name="Nat. Commun.">
        <title>Incipient diploidization of the medicinal plant Perilla within 10,000 years.</title>
        <authorList>
            <person name="Zhang Y."/>
            <person name="Shen Q."/>
            <person name="Leng L."/>
            <person name="Zhang D."/>
            <person name="Chen S."/>
            <person name="Shi Y."/>
            <person name="Ning Z."/>
            <person name="Chen S."/>
        </authorList>
    </citation>
    <scope>NUCLEOTIDE SEQUENCE [LARGE SCALE GENOMIC DNA]</scope>
    <source>
        <strain evidence="8">cv. PC099</strain>
    </source>
</reference>
<dbReference type="GO" id="GO:0009703">
    <property type="term" value="F:nitrate reductase (NADH) activity"/>
    <property type="evidence" value="ECO:0007669"/>
    <property type="project" value="TreeGrafter"/>
</dbReference>
<evidence type="ECO:0000313" key="8">
    <source>
        <dbReference type="Proteomes" id="UP001190926"/>
    </source>
</evidence>
<feature type="binding site" evidence="5">
    <location>
        <position position="106"/>
    </location>
    <ligand>
        <name>FAD</name>
        <dbReference type="ChEBI" id="CHEBI:57692"/>
    </ligand>
</feature>
<sequence>MEDFDAIHSDKAKKMLEEYRIGELITTGYASVDSSPNNSIHGPSSNLHLNLALIREFASDEERHSHHTNHIFVCATIDEKLFIRAYTLSSYMDAIGYFELVMKVYFKGVHPKFPKDGLVSQYLNRLELGSSSEIPQWWPSVAASQQARARLIYFDVVNEPSSSLLRCCDTRPPLGNFGWTPLK</sequence>
<feature type="binding site" evidence="5">
    <location>
        <position position="84"/>
    </location>
    <ligand>
        <name>FAD</name>
        <dbReference type="ChEBI" id="CHEBI:57692"/>
    </ligand>
</feature>
<dbReference type="EMBL" id="SDAM02001188">
    <property type="protein sequence ID" value="KAH6822799.1"/>
    <property type="molecule type" value="Genomic_DNA"/>
</dbReference>
<dbReference type="PANTHER" id="PTHR19370">
    <property type="entry name" value="NADH-CYTOCHROME B5 REDUCTASE"/>
    <property type="match status" value="1"/>
</dbReference>
<evidence type="ECO:0000256" key="5">
    <source>
        <dbReference type="PIRSR" id="PIRSR601834-1"/>
    </source>
</evidence>
<evidence type="ECO:0000313" key="7">
    <source>
        <dbReference type="EMBL" id="KAH6822799.1"/>
    </source>
</evidence>
<evidence type="ECO:0000256" key="4">
    <source>
        <dbReference type="ARBA" id="ARBA00023002"/>
    </source>
</evidence>
<dbReference type="GO" id="GO:0071949">
    <property type="term" value="F:FAD binding"/>
    <property type="evidence" value="ECO:0007669"/>
    <property type="project" value="TreeGrafter"/>
</dbReference>
<feature type="binding site" evidence="5">
    <location>
        <position position="101"/>
    </location>
    <ligand>
        <name>FAD</name>
        <dbReference type="ChEBI" id="CHEBI:57692"/>
    </ligand>
</feature>
<comment type="caution">
    <text evidence="7">The sequence shown here is derived from an EMBL/GenBank/DDBJ whole genome shotgun (WGS) entry which is preliminary data.</text>
</comment>
<name>A0AAD4IWX5_PERFH</name>
<feature type="binding site" evidence="5">
    <location>
        <position position="119"/>
    </location>
    <ligand>
        <name>FAD</name>
        <dbReference type="ChEBI" id="CHEBI:57692"/>
    </ligand>
</feature>
<evidence type="ECO:0000259" key="6">
    <source>
        <dbReference type="Pfam" id="PF00970"/>
    </source>
</evidence>
<dbReference type="InterPro" id="IPR001834">
    <property type="entry name" value="CBR-like"/>
</dbReference>
<organism evidence="7 8">
    <name type="scientific">Perilla frutescens var. hirtella</name>
    <name type="common">Perilla citriodora</name>
    <name type="synonym">Perilla setoyensis</name>
    <dbReference type="NCBI Taxonomy" id="608512"/>
    <lineage>
        <taxon>Eukaryota</taxon>
        <taxon>Viridiplantae</taxon>
        <taxon>Streptophyta</taxon>
        <taxon>Embryophyta</taxon>
        <taxon>Tracheophyta</taxon>
        <taxon>Spermatophyta</taxon>
        <taxon>Magnoliopsida</taxon>
        <taxon>eudicotyledons</taxon>
        <taxon>Gunneridae</taxon>
        <taxon>Pentapetalae</taxon>
        <taxon>asterids</taxon>
        <taxon>lamiids</taxon>
        <taxon>Lamiales</taxon>
        <taxon>Lamiaceae</taxon>
        <taxon>Nepetoideae</taxon>
        <taxon>Elsholtzieae</taxon>
        <taxon>Perilla</taxon>
    </lineage>
</organism>
<keyword evidence="2 5" id="KW-0285">Flavoprotein</keyword>
<dbReference type="PANTHER" id="PTHR19370:SF185">
    <property type="entry name" value="NADH-CYTOCHROME B5 REDUCTASE"/>
    <property type="match status" value="1"/>
</dbReference>
<dbReference type="InterPro" id="IPR017938">
    <property type="entry name" value="Riboflavin_synthase-like_b-brl"/>
</dbReference>
<accession>A0AAD4IWX5</accession>
<keyword evidence="4" id="KW-0560">Oxidoreductase</keyword>
<comment type="cofactor">
    <cofactor evidence="1 5">
        <name>FAD</name>
        <dbReference type="ChEBI" id="CHEBI:57692"/>
    </cofactor>
</comment>
<dbReference type="InterPro" id="IPR008333">
    <property type="entry name" value="Cbr1-like_FAD-bd_dom"/>
</dbReference>
<dbReference type="Pfam" id="PF00970">
    <property type="entry name" value="FAD_binding_6"/>
    <property type="match status" value="1"/>
</dbReference>